<evidence type="ECO:0000256" key="1">
    <source>
        <dbReference type="SAM" id="Coils"/>
    </source>
</evidence>
<keyword evidence="1" id="KW-0175">Coiled coil</keyword>
<accession>A0A8H4AE09</accession>
<gene>
    <name evidence="2" type="ORF">F8M41_023056</name>
</gene>
<evidence type="ECO:0000313" key="2">
    <source>
        <dbReference type="EMBL" id="KAF0484184.1"/>
    </source>
</evidence>
<dbReference type="EMBL" id="WTPW01000736">
    <property type="protein sequence ID" value="KAF0484184.1"/>
    <property type="molecule type" value="Genomic_DNA"/>
</dbReference>
<reference evidence="2 3" key="1">
    <citation type="journal article" date="2019" name="Environ. Microbiol.">
        <title>At the nexus of three kingdoms: the genome of the mycorrhizal fungus Gigaspora margarita provides insights into plant, endobacterial and fungal interactions.</title>
        <authorList>
            <person name="Venice F."/>
            <person name="Ghignone S."/>
            <person name="Salvioli di Fossalunga A."/>
            <person name="Amselem J."/>
            <person name="Novero M."/>
            <person name="Xianan X."/>
            <person name="Sedzielewska Toro K."/>
            <person name="Morin E."/>
            <person name="Lipzen A."/>
            <person name="Grigoriev I.V."/>
            <person name="Henrissat B."/>
            <person name="Martin F.M."/>
            <person name="Bonfante P."/>
        </authorList>
    </citation>
    <scope>NUCLEOTIDE SEQUENCE [LARGE SCALE GENOMIC DNA]</scope>
    <source>
        <strain evidence="2 3">BEG34</strain>
    </source>
</reference>
<keyword evidence="3" id="KW-1185">Reference proteome</keyword>
<sequence length="88" mass="10534">MSNLTLSEELFDAQIELREERRKQQEEYEQYRADIEGMKRKIEEIEATALHSVLHLQGVIEEKDNIIQILLLIMRQECIFMLIFLVKV</sequence>
<proteinExistence type="predicted"/>
<feature type="coiled-coil region" evidence="1">
    <location>
        <begin position="14"/>
        <end position="48"/>
    </location>
</feature>
<comment type="caution">
    <text evidence="2">The sequence shown here is derived from an EMBL/GenBank/DDBJ whole genome shotgun (WGS) entry which is preliminary data.</text>
</comment>
<dbReference type="AlphaFoldDB" id="A0A8H4AE09"/>
<organism evidence="2 3">
    <name type="scientific">Gigaspora margarita</name>
    <dbReference type="NCBI Taxonomy" id="4874"/>
    <lineage>
        <taxon>Eukaryota</taxon>
        <taxon>Fungi</taxon>
        <taxon>Fungi incertae sedis</taxon>
        <taxon>Mucoromycota</taxon>
        <taxon>Glomeromycotina</taxon>
        <taxon>Glomeromycetes</taxon>
        <taxon>Diversisporales</taxon>
        <taxon>Gigasporaceae</taxon>
        <taxon>Gigaspora</taxon>
    </lineage>
</organism>
<dbReference type="Proteomes" id="UP000439903">
    <property type="component" value="Unassembled WGS sequence"/>
</dbReference>
<name>A0A8H4AE09_GIGMA</name>
<evidence type="ECO:0000313" key="3">
    <source>
        <dbReference type="Proteomes" id="UP000439903"/>
    </source>
</evidence>
<protein>
    <submittedName>
        <fullName evidence="2">Uncharacterized protein</fullName>
    </submittedName>
</protein>